<evidence type="ECO:0000256" key="2">
    <source>
        <dbReference type="SAM" id="SignalP"/>
    </source>
</evidence>
<keyword evidence="2" id="KW-0732">Signal</keyword>
<keyword evidence="4" id="KW-1185">Reference proteome</keyword>
<evidence type="ECO:0000313" key="3">
    <source>
        <dbReference type="EMBL" id="MBO3276245.1"/>
    </source>
</evidence>
<name>A0ABS3TRF3_9PSED</name>
<evidence type="ECO:0000313" key="4">
    <source>
        <dbReference type="Proteomes" id="UP000669060"/>
    </source>
</evidence>
<feature type="chain" id="PRO_5046228752" description="Copper-binding protein" evidence="2">
    <location>
        <begin position="25"/>
        <end position="98"/>
    </location>
</feature>
<sequence length="98" mass="10479">MKKRNFLVPLATLAAGLSAEQASALAQPAPQLSVADEPTHNLQVPVAGETITARHGEDQFSFILKRNEQGQFMAWHTSHASHASHSSHASHASHASGY</sequence>
<accession>A0ABS3TRF3</accession>
<dbReference type="NCBIfam" id="NF038296">
    <property type="entry name" value="HisXaaSer_A2"/>
    <property type="match status" value="1"/>
</dbReference>
<dbReference type="Proteomes" id="UP000669060">
    <property type="component" value="Unassembled WGS sequence"/>
</dbReference>
<reference evidence="3 4" key="1">
    <citation type="submission" date="2020-12" db="EMBL/GenBank/DDBJ databases">
        <title>Pseudomonas schmalbachii sp. nov. isolated from millipede gut.</title>
        <authorList>
            <person name="Shelomi M."/>
        </authorList>
    </citation>
    <scope>NUCLEOTIDE SEQUENCE [LARGE SCALE GENOMIC DNA]</scope>
    <source>
        <strain evidence="3 4">Milli4</strain>
    </source>
</reference>
<organism evidence="3 4">
    <name type="scientific">Pseudomonas schmalbachii</name>
    <dbReference type="NCBI Taxonomy" id="2816993"/>
    <lineage>
        <taxon>Bacteria</taxon>
        <taxon>Pseudomonadati</taxon>
        <taxon>Pseudomonadota</taxon>
        <taxon>Gammaproteobacteria</taxon>
        <taxon>Pseudomonadales</taxon>
        <taxon>Pseudomonadaceae</taxon>
        <taxon>Pseudomonas</taxon>
    </lineage>
</organism>
<feature type="region of interest" description="Disordered" evidence="1">
    <location>
        <begin position="76"/>
        <end position="98"/>
    </location>
</feature>
<dbReference type="EMBL" id="JAELYA010000004">
    <property type="protein sequence ID" value="MBO3276245.1"/>
    <property type="molecule type" value="Genomic_DNA"/>
</dbReference>
<proteinExistence type="predicted"/>
<dbReference type="RefSeq" id="WP_208314259.1">
    <property type="nucleotide sequence ID" value="NZ_JAELYA010000004.1"/>
</dbReference>
<comment type="caution">
    <text evidence="3">The sequence shown here is derived from an EMBL/GenBank/DDBJ whole genome shotgun (WGS) entry which is preliminary data.</text>
</comment>
<evidence type="ECO:0000256" key="1">
    <source>
        <dbReference type="SAM" id="MobiDB-lite"/>
    </source>
</evidence>
<feature type="compositionally biased region" description="Low complexity" evidence="1">
    <location>
        <begin position="78"/>
        <end position="98"/>
    </location>
</feature>
<evidence type="ECO:0008006" key="5">
    <source>
        <dbReference type="Google" id="ProtNLM"/>
    </source>
</evidence>
<feature type="signal peptide" evidence="2">
    <location>
        <begin position="1"/>
        <end position="24"/>
    </location>
</feature>
<gene>
    <name evidence="3" type="ORF">JFY56_13505</name>
</gene>
<protein>
    <recommendedName>
        <fullName evidence="5">Copper-binding protein</fullName>
    </recommendedName>
</protein>